<proteinExistence type="predicted"/>
<gene>
    <name evidence="2" type="ORF">OB960_24465</name>
</gene>
<organism evidence="2 3">
    <name type="scientific">Natronoglomus mannanivorans</name>
    <dbReference type="NCBI Taxonomy" id="2979990"/>
    <lineage>
        <taxon>Archaea</taxon>
        <taxon>Methanobacteriati</taxon>
        <taxon>Methanobacteriota</taxon>
        <taxon>Stenosarchaea group</taxon>
        <taxon>Halobacteria</taxon>
        <taxon>Halobacteriales</taxon>
        <taxon>Natrialbaceae</taxon>
        <taxon>Natronoglomus</taxon>
    </lineage>
</organism>
<accession>A0AAP2Z4P5</accession>
<feature type="compositionally biased region" description="Basic and acidic residues" evidence="1">
    <location>
        <begin position="1"/>
        <end position="14"/>
    </location>
</feature>
<feature type="region of interest" description="Disordered" evidence="1">
    <location>
        <begin position="1"/>
        <end position="28"/>
    </location>
</feature>
<evidence type="ECO:0000256" key="1">
    <source>
        <dbReference type="SAM" id="MobiDB-lite"/>
    </source>
</evidence>
<dbReference type="EMBL" id="JAOPKA010000031">
    <property type="protein sequence ID" value="MCU4744528.1"/>
    <property type="molecule type" value="Genomic_DNA"/>
</dbReference>
<dbReference type="Pfam" id="PF07849">
    <property type="entry name" value="DUF1641"/>
    <property type="match status" value="1"/>
</dbReference>
<reference evidence="2" key="1">
    <citation type="submission" date="2022-09" db="EMBL/GenBank/DDBJ databases">
        <title>Enrichment on poylsaccharides allowed isolation of novel metabolic and taxonomic groups of Haloarchaea.</title>
        <authorList>
            <person name="Sorokin D.Y."/>
            <person name="Elcheninov A.G."/>
            <person name="Khizhniak T.V."/>
            <person name="Kolganova T.V."/>
            <person name="Kublanov I.V."/>
        </authorList>
    </citation>
    <scope>NUCLEOTIDE SEQUENCE</scope>
    <source>
        <strain evidence="2">AArc-xg1-1</strain>
    </source>
</reference>
<protein>
    <submittedName>
        <fullName evidence="2">DUF1641 domain-containing protein</fullName>
    </submittedName>
</protein>
<comment type="caution">
    <text evidence="2">The sequence shown here is derived from an EMBL/GenBank/DDBJ whole genome shotgun (WGS) entry which is preliminary data.</text>
</comment>
<sequence length="217" mass="22267">MSEPKTESESEHEPTNGTDDAGNPALEELVADNPDEIARFLERLGVVNDLLDTADLATAAMDDRMVEEIAGTATNLGAAADGLATPEAARLGEATGENAEDLADAIETLARLQRSGTLDDLLAMADLLALASSALDDEMVTDLAATGTRLGEVADTAADDDVARTLESFLEAVSEAGSGSAEPVGAIGVAKALRDPDVKAGMGFLLSLARAIGRTSR</sequence>
<dbReference type="AlphaFoldDB" id="A0AAP2Z4P5"/>
<name>A0AAP2Z4P5_9EURY</name>
<dbReference type="InterPro" id="IPR012440">
    <property type="entry name" value="DUF1641"/>
</dbReference>
<dbReference type="Proteomes" id="UP001321018">
    <property type="component" value="Unassembled WGS sequence"/>
</dbReference>
<dbReference type="RefSeq" id="WP_338006336.1">
    <property type="nucleotide sequence ID" value="NZ_JAOPKA010000031.1"/>
</dbReference>
<evidence type="ECO:0000313" key="3">
    <source>
        <dbReference type="Proteomes" id="UP001321018"/>
    </source>
</evidence>
<evidence type="ECO:0000313" key="2">
    <source>
        <dbReference type="EMBL" id="MCU4744528.1"/>
    </source>
</evidence>